<reference evidence="1 2" key="1">
    <citation type="submission" date="2017-09" db="EMBL/GenBank/DDBJ databases">
        <title>Depth-based differentiation of microbial function through sediment-hosted aquifers and enrichment of novel symbionts in the deep terrestrial subsurface.</title>
        <authorList>
            <person name="Probst A.J."/>
            <person name="Ladd B."/>
            <person name="Jarett J.K."/>
            <person name="Geller-Mcgrath D.E."/>
            <person name="Sieber C.M."/>
            <person name="Emerson J.B."/>
            <person name="Anantharaman K."/>
            <person name="Thomas B.C."/>
            <person name="Malmstrom R."/>
            <person name="Stieglmeier M."/>
            <person name="Klingl A."/>
            <person name="Woyke T."/>
            <person name="Ryan C.M."/>
            <person name="Banfield J.F."/>
        </authorList>
    </citation>
    <scope>NUCLEOTIDE SEQUENCE [LARGE SCALE GENOMIC DNA]</scope>
    <source>
        <strain evidence="1">CG22_combo_CG10-13_8_21_14_all_47_17</strain>
    </source>
</reference>
<comment type="caution">
    <text evidence="1">The sequence shown here is derived from an EMBL/GenBank/DDBJ whole genome shotgun (WGS) entry which is preliminary data.</text>
</comment>
<evidence type="ECO:0000313" key="2">
    <source>
        <dbReference type="Proteomes" id="UP000231581"/>
    </source>
</evidence>
<protein>
    <submittedName>
        <fullName evidence="1">Uncharacterized protein</fullName>
    </submittedName>
</protein>
<proteinExistence type="predicted"/>
<accession>A0A2H0BRD3</accession>
<dbReference type="Proteomes" id="UP000231581">
    <property type="component" value="Unassembled WGS sequence"/>
</dbReference>
<dbReference type="AlphaFoldDB" id="A0A2H0BRD3"/>
<dbReference type="EMBL" id="PCSZ01000078">
    <property type="protein sequence ID" value="PIP60174.1"/>
    <property type="molecule type" value="Genomic_DNA"/>
</dbReference>
<name>A0A2H0BRD3_9BACT</name>
<organism evidence="1 2">
    <name type="scientific">Candidatus Uhrbacteria bacterium CG22_combo_CG10-13_8_21_14_all_47_17</name>
    <dbReference type="NCBI Taxonomy" id="1975041"/>
    <lineage>
        <taxon>Bacteria</taxon>
        <taxon>Candidatus Uhriibacteriota</taxon>
    </lineage>
</organism>
<gene>
    <name evidence="1" type="ORF">COX00_04590</name>
</gene>
<evidence type="ECO:0000313" key="1">
    <source>
        <dbReference type="EMBL" id="PIP60174.1"/>
    </source>
</evidence>
<sequence>MHIQSTLGANFEKDLTEIREKARDAIARLQKLGQWPVYVDGGMSILGRIPREAGRGEGLDAGLACALDLIPRNKQRLSTILHAAYTMKAVEQVRHEIIDLTSDSETCWWLAMSSLCVEDKLVDENRFVVQLHEAVHLAEHAHARLAAAKRELGIMATAFEEIRGVPFVIRDGGLQGAYIAGGYDWGVQYRSGLFFIGTIRESLGLENFLFSDWEDCMGRPMSGPVHGSQQFVKVSSFDELARATAAVEAHLGKPKK</sequence>